<evidence type="ECO:0000313" key="5">
    <source>
        <dbReference type="EMBL" id="MBO1305106.1"/>
    </source>
</evidence>
<feature type="signal peptide" evidence="2">
    <location>
        <begin position="1"/>
        <end position="22"/>
    </location>
</feature>
<evidence type="ECO:0000313" key="6">
    <source>
        <dbReference type="Proteomes" id="UP000664601"/>
    </source>
</evidence>
<dbReference type="Proteomes" id="UP000664601">
    <property type="component" value="Unassembled WGS sequence"/>
</dbReference>
<comment type="caution">
    <text evidence="5">The sequence shown here is derived from an EMBL/GenBank/DDBJ whole genome shotgun (WGS) entry which is preliminary data.</text>
</comment>
<keyword evidence="6" id="KW-1185">Reference proteome</keyword>
<sequence>MKKLFGIMVVLLAFLVGGTAHADSMNVFEVTVHPPASQSNPEVSYLDLELPPQGNETVTISIKNASDQPLKVKPSFNRAVTNNLGVIEYSGKRAETLENVPVNIKELVTFDESVIELAPQEERNVTAEITMPAEEFSGVLAGGFYFEQVPEGEIQGGVRNIYSRETAVLIRNDQTPVEPELEIVSAKPMQENGRNMIELTIDNPQAAYVHNLKIEHNVEAGDEEFLTGEKEGMSVAPTSQFKYIMPLDGKEFKNGQHTVNITANAGDKTWTGSPTFMIERQEASALNEQDVTIERQSFPWWMLLIAGFILVQTIIIVVLVKRRKRVE</sequence>
<protein>
    <submittedName>
        <fullName evidence="5">DUF916 and DUF3324 domain-containing protein</fullName>
    </submittedName>
</protein>
<evidence type="ECO:0000259" key="4">
    <source>
        <dbReference type="Pfam" id="PF11797"/>
    </source>
</evidence>
<gene>
    <name evidence="5" type="ORF">JZO70_02965</name>
</gene>
<dbReference type="InterPro" id="IPR010317">
    <property type="entry name" value="WxLIP_PGBD"/>
</dbReference>
<keyword evidence="1" id="KW-0472">Membrane</keyword>
<dbReference type="RefSeq" id="WP_207672047.1">
    <property type="nucleotide sequence ID" value="NZ_JAFREM010000004.1"/>
</dbReference>
<dbReference type="Pfam" id="PF06030">
    <property type="entry name" value="WxLIP_PGBD"/>
    <property type="match status" value="1"/>
</dbReference>
<feature type="domain" description="WxL Interacting Protein peptidoglycan binding" evidence="3">
    <location>
        <begin position="28"/>
        <end position="147"/>
    </location>
</feature>
<keyword evidence="1" id="KW-1133">Transmembrane helix</keyword>
<evidence type="ECO:0000259" key="3">
    <source>
        <dbReference type="Pfam" id="PF06030"/>
    </source>
</evidence>
<name>A0ABS3L664_9ENTE</name>
<feature type="chain" id="PRO_5046701548" evidence="2">
    <location>
        <begin position="23"/>
        <end position="327"/>
    </location>
</feature>
<feature type="domain" description="WxL Interacting Protein host binding" evidence="4">
    <location>
        <begin position="157"/>
        <end position="288"/>
    </location>
</feature>
<evidence type="ECO:0000256" key="1">
    <source>
        <dbReference type="SAM" id="Phobius"/>
    </source>
</evidence>
<feature type="transmembrane region" description="Helical" evidence="1">
    <location>
        <begin position="298"/>
        <end position="320"/>
    </location>
</feature>
<dbReference type="EMBL" id="JAFREM010000004">
    <property type="protein sequence ID" value="MBO1305106.1"/>
    <property type="molecule type" value="Genomic_DNA"/>
</dbReference>
<dbReference type="Pfam" id="PF11797">
    <property type="entry name" value="WxLIP_HBD"/>
    <property type="match status" value="1"/>
</dbReference>
<organism evidence="5 6">
    <name type="scientific">Candidatus Enterococcus moelleringii</name>
    <dbReference type="NCBI Taxonomy" id="2815325"/>
    <lineage>
        <taxon>Bacteria</taxon>
        <taxon>Bacillati</taxon>
        <taxon>Bacillota</taxon>
        <taxon>Bacilli</taxon>
        <taxon>Lactobacillales</taxon>
        <taxon>Enterococcaceae</taxon>
        <taxon>Enterococcus</taxon>
    </lineage>
</organism>
<dbReference type="InterPro" id="IPR021759">
    <property type="entry name" value="WxLIP_HBD"/>
</dbReference>
<evidence type="ECO:0000256" key="2">
    <source>
        <dbReference type="SAM" id="SignalP"/>
    </source>
</evidence>
<accession>A0ABS3L664</accession>
<keyword evidence="2" id="KW-0732">Signal</keyword>
<keyword evidence="1" id="KW-0812">Transmembrane</keyword>
<reference evidence="5 6" key="1">
    <citation type="submission" date="2021-03" db="EMBL/GenBank/DDBJ databases">
        <title>Enterococcal diversity collection.</title>
        <authorList>
            <person name="Gilmore M.S."/>
            <person name="Schwartzman J."/>
            <person name="Van Tyne D."/>
            <person name="Martin M."/>
            <person name="Earl A.M."/>
            <person name="Manson A.L."/>
            <person name="Straub T."/>
            <person name="Salamzade R."/>
            <person name="Saavedra J."/>
            <person name="Lebreton F."/>
            <person name="Prichula J."/>
            <person name="Schaufler K."/>
            <person name="Gaca A."/>
            <person name="Sgardioli B."/>
            <person name="Wagenaar J."/>
            <person name="Strong T."/>
        </authorList>
    </citation>
    <scope>NUCLEOTIDE SEQUENCE [LARGE SCALE GENOMIC DNA]</scope>
    <source>
        <strain evidence="5 6">669A</strain>
    </source>
</reference>
<proteinExistence type="predicted"/>